<dbReference type="Proteomes" id="UP001062846">
    <property type="component" value="Chromosome 5"/>
</dbReference>
<organism evidence="1 2">
    <name type="scientific">Rhododendron molle</name>
    <name type="common">Chinese azalea</name>
    <name type="synonym">Azalea mollis</name>
    <dbReference type="NCBI Taxonomy" id="49168"/>
    <lineage>
        <taxon>Eukaryota</taxon>
        <taxon>Viridiplantae</taxon>
        <taxon>Streptophyta</taxon>
        <taxon>Embryophyta</taxon>
        <taxon>Tracheophyta</taxon>
        <taxon>Spermatophyta</taxon>
        <taxon>Magnoliopsida</taxon>
        <taxon>eudicotyledons</taxon>
        <taxon>Gunneridae</taxon>
        <taxon>Pentapetalae</taxon>
        <taxon>asterids</taxon>
        <taxon>Ericales</taxon>
        <taxon>Ericaceae</taxon>
        <taxon>Ericoideae</taxon>
        <taxon>Rhodoreae</taxon>
        <taxon>Rhododendron</taxon>
    </lineage>
</organism>
<evidence type="ECO:0000313" key="2">
    <source>
        <dbReference type="Proteomes" id="UP001062846"/>
    </source>
</evidence>
<gene>
    <name evidence="1" type="ORF">RHMOL_Rhmol05G0130300</name>
</gene>
<evidence type="ECO:0000313" key="1">
    <source>
        <dbReference type="EMBL" id="KAI8554869.1"/>
    </source>
</evidence>
<name>A0ACC0NPQ2_RHOML</name>
<dbReference type="EMBL" id="CM046392">
    <property type="protein sequence ID" value="KAI8554869.1"/>
    <property type="molecule type" value="Genomic_DNA"/>
</dbReference>
<sequence length="143" mass="16053">MNQLRDEGSPDATEDLWALANGQLVNVNIYSERLQHRGIWDIPQRDDGLEPSNEPATDEFQQDETTNAIPNIVVDDSLEVQLTRDDVNPEIIPSNVVLESHSQQDISSFPEEDEDESMGEPSDNEENEFAIESDSDTDPDVEP</sequence>
<reference evidence="1" key="1">
    <citation type="submission" date="2022-02" db="EMBL/GenBank/DDBJ databases">
        <title>Plant Genome Project.</title>
        <authorList>
            <person name="Zhang R.-G."/>
        </authorList>
    </citation>
    <scope>NUCLEOTIDE SEQUENCE</scope>
    <source>
        <strain evidence="1">AT1</strain>
    </source>
</reference>
<accession>A0ACC0NPQ2</accession>
<proteinExistence type="predicted"/>
<keyword evidence="2" id="KW-1185">Reference proteome</keyword>
<comment type="caution">
    <text evidence="1">The sequence shown here is derived from an EMBL/GenBank/DDBJ whole genome shotgun (WGS) entry which is preliminary data.</text>
</comment>
<protein>
    <submittedName>
        <fullName evidence="1">Uncharacterized protein</fullName>
    </submittedName>
</protein>